<evidence type="ECO:0000313" key="1">
    <source>
        <dbReference type="EMBL" id="JAP21462.1"/>
    </source>
</evidence>
<organism evidence="1">
    <name type="scientific">Solanum chacoense</name>
    <name type="common">Chaco potato</name>
    <dbReference type="NCBI Taxonomy" id="4108"/>
    <lineage>
        <taxon>Eukaryota</taxon>
        <taxon>Viridiplantae</taxon>
        <taxon>Streptophyta</taxon>
        <taxon>Embryophyta</taxon>
        <taxon>Tracheophyta</taxon>
        <taxon>Spermatophyta</taxon>
        <taxon>Magnoliopsida</taxon>
        <taxon>eudicotyledons</taxon>
        <taxon>Gunneridae</taxon>
        <taxon>Pentapetalae</taxon>
        <taxon>asterids</taxon>
        <taxon>lamiids</taxon>
        <taxon>Solanales</taxon>
        <taxon>Solanaceae</taxon>
        <taxon>Solanoideae</taxon>
        <taxon>Solaneae</taxon>
        <taxon>Solanum</taxon>
    </lineage>
</organism>
<protein>
    <submittedName>
        <fullName evidence="1">Putative ovule protein</fullName>
    </submittedName>
</protein>
<name>A0A0V0HPH2_SOLCH</name>
<sequence>MSPSSYHICVLKYGSSILLLTKKKAILVMMNYRPREKNQRGPKSSALLQKKTRYNRYELNLCSDELKLGWKCILLLSIIYMYRLPQ</sequence>
<dbReference type="AlphaFoldDB" id="A0A0V0HPH2"/>
<accession>A0A0V0HPH2</accession>
<proteinExistence type="predicted"/>
<reference evidence="1" key="1">
    <citation type="submission" date="2015-12" db="EMBL/GenBank/DDBJ databases">
        <title>Gene expression during late stages of embryo sac development: a critical building block for successful pollen-pistil interactions.</title>
        <authorList>
            <person name="Liu Y."/>
            <person name="Joly V."/>
            <person name="Sabar M."/>
            <person name="Matton D.P."/>
        </authorList>
    </citation>
    <scope>NUCLEOTIDE SEQUENCE</scope>
</reference>
<dbReference type="EMBL" id="GEDG01017667">
    <property type="protein sequence ID" value="JAP21462.1"/>
    <property type="molecule type" value="Transcribed_RNA"/>
</dbReference>